<dbReference type="GeneTree" id="ENSGT00390000016855"/>
<evidence type="ECO:0000256" key="1">
    <source>
        <dbReference type="SAM" id="MobiDB-lite"/>
    </source>
</evidence>
<organism evidence="2 3">
    <name type="scientific">Callithrix jacchus</name>
    <name type="common">White-tufted-ear marmoset</name>
    <name type="synonym">Simia Jacchus</name>
    <dbReference type="NCBI Taxonomy" id="9483"/>
    <lineage>
        <taxon>Eukaryota</taxon>
        <taxon>Metazoa</taxon>
        <taxon>Chordata</taxon>
        <taxon>Craniata</taxon>
        <taxon>Vertebrata</taxon>
        <taxon>Euteleostomi</taxon>
        <taxon>Mammalia</taxon>
        <taxon>Eutheria</taxon>
        <taxon>Euarchontoglires</taxon>
        <taxon>Primates</taxon>
        <taxon>Haplorrhini</taxon>
        <taxon>Platyrrhini</taxon>
        <taxon>Cebidae</taxon>
        <taxon>Callitrichinae</taxon>
        <taxon>Callithrix</taxon>
        <taxon>Callithrix</taxon>
    </lineage>
</organism>
<reference evidence="2" key="1">
    <citation type="submission" date="2009-03" db="EMBL/GenBank/DDBJ databases">
        <authorList>
            <person name="Warren W."/>
            <person name="Ye L."/>
            <person name="Minx P."/>
            <person name="Worley K."/>
            <person name="Gibbs R."/>
            <person name="Wilson R.K."/>
        </authorList>
    </citation>
    <scope>NUCLEOTIDE SEQUENCE [LARGE SCALE GENOMIC DNA]</scope>
</reference>
<accession>F6ZQV2</accession>
<dbReference type="PANTHER" id="PTHR14583">
    <property type="entry name" value="UNCHARACTERIZED PROTEIN C19ORF57 FAMILY MEMBER"/>
    <property type="match status" value="1"/>
</dbReference>
<feature type="region of interest" description="Disordered" evidence="1">
    <location>
        <begin position="64"/>
        <end position="118"/>
    </location>
</feature>
<protein>
    <submittedName>
        <fullName evidence="2">Uncharacterized protein</fullName>
    </submittedName>
</protein>
<sequence>MQGARRWLKPRLFSARSLQVPVFPGWLLREGICPSKPLKNPRLEDSDGDLQSSTLGCLHHPEVLEGKLGPVPSTQQHGEEPGKVVSSSPNEETGAPCRLLHQPEKKPAPLPPSQNSVGRFVPQFAKSRKTVPRTGGMKDEDLGSGPFSALFPSGSKPGPCWPGPSPHASEDPVAVARAQPRTFVGIQACEAPRMEDATNIVRGLIVELSNLNRLIMGTHRDLEAFKQSPLPYPSKGPGDVPRGDQPWRELSAALRSVSSATGPHACGPPWATWYF</sequence>
<dbReference type="Ensembl" id="ENSCJAT00000008394.5">
    <property type="protein sequence ID" value="ENSCJAP00000007943.5"/>
    <property type="gene ID" value="ENSCJAG00000004372.6"/>
</dbReference>
<dbReference type="InterPro" id="IPR031441">
    <property type="entry name" value="Brme1"/>
</dbReference>
<keyword evidence="3" id="KW-1185">Reference proteome</keyword>
<dbReference type="HOGENOM" id="CLU_029361_0_0_1"/>
<reference evidence="2" key="2">
    <citation type="submission" date="2025-08" db="UniProtKB">
        <authorList>
            <consortium name="Ensembl"/>
        </authorList>
    </citation>
    <scope>IDENTIFICATION</scope>
</reference>
<dbReference type="OMA" id="PPWATWY"/>
<feature type="region of interest" description="Disordered" evidence="1">
    <location>
        <begin position="226"/>
        <end position="245"/>
    </location>
</feature>
<dbReference type="GO" id="GO:1990918">
    <property type="term" value="P:double-strand break repair involved in meiotic recombination"/>
    <property type="evidence" value="ECO:0007669"/>
    <property type="project" value="InterPro"/>
</dbReference>
<proteinExistence type="predicted"/>
<dbReference type="Bgee" id="ENSCJAG00000004372">
    <property type="expression patterns" value="Expressed in testis and 2 other cell types or tissues"/>
</dbReference>
<name>F6ZQV2_CALJA</name>
<reference evidence="2" key="3">
    <citation type="submission" date="2025-09" db="UniProtKB">
        <authorList>
            <consortium name="Ensembl"/>
        </authorList>
    </citation>
    <scope>IDENTIFICATION</scope>
</reference>
<dbReference type="Pfam" id="PF15710">
    <property type="entry name" value="Brme1"/>
    <property type="match status" value="2"/>
</dbReference>
<evidence type="ECO:0000313" key="2">
    <source>
        <dbReference type="Ensembl" id="ENSCJAP00000007943.5"/>
    </source>
</evidence>
<evidence type="ECO:0000313" key="3">
    <source>
        <dbReference type="Proteomes" id="UP000008225"/>
    </source>
</evidence>
<dbReference type="Proteomes" id="UP000008225">
    <property type="component" value="Chromosome 22"/>
</dbReference>
<dbReference type="PANTHER" id="PTHR14583:SF0">
    <property type="entry name" value="BREAK REPAIR MEIOTIC RECOMBINASE RECRUITMENT FACTOR 1"/>
    <property type="match status" value="1"/>
</dbReference>
<dbReference type="AlphaFoldDB" id="F6ZQV2"/>